<sequence>MGSRLKDFIPIGSALRDEGKEISLRMIYGLQKIELRRKIDIARVESKEFPPPDEIYDTEGKSIENFINYVLISTKTNNGDFDMVIFERKVGDTGYVAINLKSREGNQTQK</sequence>
<protein>
    <submittedName>
        <fullName evidence="1">Uncharacterized protein</fullName>
    </submittedName>
</protein>
<dbReference type="OrthoDB" id="2370729at2759"/>
<comment type="caution">
    <text evidence="1">The sequence shown here is derived from an EMBL/GenBank/DDBJ whole genome shotgun (WGS) entry which is preliminary data.</text>
</comment>
<dbReference type="Proteomes" id="UP000266861">
    <property type="component" value="Unassembled WGS sequence"/>
</dbReference>
<keyword evidence="2" id="KW-1185">Reference proteome</keyword>
<evidence type="ECO:0000313" key="1">
    <source>
        <dbReference type="EMBL" id="RHZ71882.1"/>
    </source>
</evidence>
<evidence type="ECO:0000313" key="2">
    <source>
        <dbReference type="Proteomes" id="UP000266861"/>
    </source>
</evidence>
<organism evidence="1 2">
    <name type="scientific">Diversispora epigaea</name>
    <dbReference type="NCBI Taxonomy" id="1348612"/>
    <lineage>
        <taxon>Eukaryota</taxon>
        <taxon>Fungi</taxon>
        <taxon>Fungi incertae sedis</taxon>
        <taxon>Mucoromycota</taxon>
        <taxon>Glomeromycotina</taxon>
        <taxon>Glomeromycetes</taxon>
        <taxon>Diversisporales</taxon>
        <taxon>Diversisporaceae</taxon>
        <taxon>Diversispora</taxon>
    </lineage>
</organism>
<proteinExistence type="predicted"/>
<reference evidence="1 2" key="1">
    <citation type="submission" date="2018-08" db="EMBL/GenBank/DDBJ databases">
        <title>Genome and evolution of the arbuscular mycorrhizal fungus Diversispora epigaea (formerly Glomus versiforme) and its bacterial endosymbionts.</title>
        <authorList>
            <person name="Sun X."/>
            <person name="Fei Z."/>
            <person name="Harrison M."/>
        </authorList>
    </citation>
    <scope>NUCLEOTIDE SEQUENCE [LARGE SCALE GENOMIC DNA]</scope>
    <source>
        <strain evidence="1 2">IT104</strain>
    </source>
</reference>
<dbReference type="EMBL" id="PQFF01000231">
    <property type="protein sequence ID" value="RHZ71882.1"/>
    <property type="molecule type" value="Genomic_DNA"/>
</dbReference>
<name>A0A397IA07_9GLOM</name>
<dbReference type="AlphaFoldDB" id="A0A397IA07"/>
<gene>
    <name evidence="1" type="ORF">Glove_251g24</name>
</gene>
<accession>A0A397IA07</accession>